<dbReference type="AlphaFoldDB" id="A0AAV3TYP0"/>
<dbReference type="GO" id="GO:0043022">
    <property type="term" value="F:ribosome binding"/>
    <property type="evidence" value="ECO:0007669"/>
    <property type="project" value="TreeGrafter"/>
</dbReference>
<dbReference type="SUPFAM" id="SSF110916">
    <property type="entry name" value="Peptidyl-tRNA hydrolase domain-like"/>
    <property type="match status" value="1"/>
</dbReference>
<evidence type="ECO:0000256" key="1">
    <source>
        <dbReference type="SAM" id="MobiDB-lite"/>
    </source>
</evidence>
<dbReference type="PANTHER" id="PTHR47814">
    <property type="entry name" value="PEPTIDYL-TRNA HYDROLASE ARFB"/>
    <property type="match status" value="1"/>
</dbReference>
<accession>A0AAV3TYP0</accession>
<gene>
    <name evidence="3" type="primary">arfB</name>
    <name evidence="3" type="ORF">GCM10025791_08340</name>
</gene>
<dbReference type="GO" id="GO:0072344">
    <property type="term" value="P:rescue of stalled ribosome"/>
    <property type="evidence" value="ECO:0007669"/>
    <property type="project" value="TreeGrafter"/>
</dbReference>
<dbReference type="InterPro" id="IPR000352">
    <property type="entry name" value="Pep_chain_release_fac_I"/>
</dbReference>
<feature type="domain" description="Prokaryotic-type class I peptide chain release factors" evidence="2">
    <location>
        <begin position="27"/>
        <end position="43"/>
    </location>
</feature>
<proteinExistence type="predicted"/>
<dbReference type="NCBIfam" id="NF006718">
    <property type="entry name" value="PRK09256.1"/>
    <property type="match status" value="1"/>
</dbReference>
<dbReference type="RefSeq" id="WP_345417510.1">
    <property type="nucleotide sequence ID" value="NZ_AP031496.1"/>
</dbReference>
<dbReference type="Gene3D" id="3.30.160.20">
    <property type="match status" value="1"/>
</dbReference>
<dbReference type="GO" id="GO:0004045">
    <property type="term" value="F:peptidyl-tRNA hydrolase activity"/>
    <property type="evidence" value="ECO:0007669"/>
    <property type="project" value="TreeGrafter"/>
</dbReference>
<dbReference type="Pfam" id="PF00472">
    <property type="entry name" value="RF-1"/>
    <property type="match status" value="1"/>
</dbReference>
<evidence type="ECO:0000313" key="4">
    <source>
        <dbReference type="Proteomes" id="UP001409585"/>
    </source>
</evidence>
<comment type="caution">
    <text evidence="3">The sequence shown here is derived from an EMBL/GenBank/DDBJ whole genome shotgun (WGS) entry which is preliminary data.</text>
</comment>
<dbReference type="Proteomes" id="UP001409585">
    <property type="component" value="Unassembled WGS sequence"/>
</dbReference>
<evidence type="ECO:0000313" key="3">
    <source>
        <dbReference type="EMBL" id="GAA4933921.1"/>
    </source>
</evidence>
<keyword evidence="3" id="KW-0378">Hydrolase</keyword>
<reference evidence="4" key="1">
    <citation type="journal article" date="2019" name="Int. J. Syst. Evol. Microbiol.">
        <title>The Global Catalogue of Microorganisms (GCM) 10K type strain sequencing project: providing services to taxonomists for standard genome sequencing and annotation.</title>
        <authorList>
            <consortium name="The Broad Institute Genomics Platform"/>
            <consortium name="The Broad Institute Genome Sequencing Center for Infectious Disease"/>
            <person name="Wu L."/>
            <person name="Ma J."/>
        </authorList>
    </citation>
    <scope>NUCLEOTIDE SEQUENCE [LARGE SCALE GENOMIC DNA]</scope>
    <source>
        <strain evidence="4">JCM 19134</strain>
    </source>
</reference>
<dbReference type="PANTHER" id="PTHR47814:SF1">
    <property type="entry name" value="PEPTIDYL-TRNA HYDROLASE ARFB"/>
    <property type="match status" value="1"/>
</dbReference>
<name>A0AAV3TYP0_9ALTE</name>
<dbReference type="PROSITE" id="PS00745">
    <property type="entry name" value="RF_PROK_I"/>
    <property type="match status" value="1"/>
</dbReference>
<sequence>MDEFAQGIFISPGVRVPLEEIDFSAIRAQGSGGQNVNKVSSAIHLRFNIVASSLPEEVKEKLLSVSDQRLTNAGEFVLKSQEHRTQEQNRYAALVRFQQWLQDATKTQKKRKATRPTRASKERRLQKKTQRSTVKSNRGKVSW</sequence>
<protein>
    <submittedName>
        <fullName evidence="3">Alternative ribosome rescue aminoacyl-tRNA hydrolase ArfB</fullName>
    </submittedName>
</protein>
<dbReference type="EMBL" id="BAABLX010000007">
    <property type="protein sequence ID" value="GAA4933921.1"/>
    <property type="molecule type" value="Genomic_DNA"/>
</dbReference>
<dbReference type="GO" id="GO:0003747">
    <property type="term" value="F:translation release factor activity"/>
    <property type="evidence" value="ECO:0007669"/>
    <property type="project" value="InterPro"/>
</dbReference>
<organism evidence="3 4">
    <name type="scientific">Halioxenophilus aromaticivorans</name>
    <dbReference type="NCBI Taxonomy" id="1306992"/>
    <lineage>
        <taxon>Bacteria</taxon>
        <taxon>Pseudomonadati</taxon>
        <taxon>Pseudomonadota</taxon>
        <taxon>Gammaproteobacteria</taxon>
        <taxon>Alteromonadales</taxon>
        <taxon>Alteromonadaceae</taxon>
        <taxon>Halioxenophilus</taxon>
    </lineage>
</organism>
<keyword evidence="4" id="KW-1185">Reference proteome</keyword>
<feature type="region of interest" description="Disordered" evidence="1">
    <location>
        <begin position="105"/>
        <end position="143"/>
    </location>
</feature>
<evidence type="ECO:0000259" key="2">
    <source>
        <dbReference type="PROSITE" id="PS00745"/>
    </source>
</evidence>